<dbReference type="Proteomes" id="UP000186551">
    <property type="component" value="Unassembled WGS sequence"/>
</dbReference>
<evidence type="ECO:0000256" key="1">
    <source>
        <dbReference type="SAM" id="SignalP"/>
    </source>
</evidence>
<reference evidence="2 3" key="1">
    <citation type="submission" date="2016-03" db="EMBL/GenBank/DDBJ databases">
        <title>Genome sequence of Pontibacter sp. nov., of the family cytophagaceae, isolated from marine sediment of the Yellow Sea, China.</title>
        <authorList>
            <person name="Zhang G."/>
            <person name="Zhang R."/>
        </authorList>
    </citation>
    <scope>NUCLEOTIDE SEQUENCE [LARGE SCALE GENOMIC DNA]</scope>
    <source>
        <strain evidence="2 3">S10-8</strain>
    </source>
</reference>
<dbReference type="InterPro" id="IPR013783">
    <property type="entry name" value="Ig-like_fold"/>
</dbReference>
<comment type="caution">
    <text evidence="2">The sequence shown here is derived from an EMBL/GenBank/DDBJ whole genome shotgun (WGS) entry which is preliminary data.</text>
</comment>
<evidence type="ECO:0000313" key="2">
    <source>
        <dbReference type="EMBL" id="OKL41205.1"/>
    </source>
</evidence>
<dbReference type="Gene3D" id="2.60.40.10">
    <property type="entry name" value="Immunoglobulins"/>
    <property type="match status" value="1"/>
</dbReference>
<feature type="chain" id="PRO_5012321328" description="T9SS C-terminal target domain-containing protein" evidence="1">
    <location>
        <begin position="28"/>
        <end position="344"/>
    </location>
</feature>
<protein>
    <recommendedName>
        <fullName evidence="4">T9SS C-terminal target domain-containing protein</fullName>
    </recommendedName>
</protein>
<dbReference type="RefSeq" id="WP_073851820.1">
    <property type="nucleotide sequence ID" value="NZ_LVWA01000004.1"/>
</dbReference>
<name>A0A1Q5PG35_9BACT</name>
<organism evidence="2 3">
    <name type="scientific">Pontibacter flavimaris</name>
    <dbReference type="NCBI Taxonomy" id="1797110"/>
    <lineage>
        <taxon>Bacteria</taxon>
        <taxon>Pseudomonadati</taxon>
        <taxon>Bacteroidota</taxon>
        <taxon>Cytophagia</taxon>
        <taxon>Cytophagales</taxon>
        <taxon>Hymenobacteraceae</taxon>
        <taxon>Pontibacter</taxon>
    </lineage>
</organism>
<sequence>MKKTFTLLQLLFVLTFPLFLLPNAARAQGDVGVCEFADDCLFIAFEAIQEESPSSPSLLIVLTAFLQEGGRCNIIDGLILSPAGGFPTLITREDLEENQNFIELVVDRDTFTETPDILVATFRYFTIPVFGVQIPIPIDIVDLQARLDSDDPCLPITPLPVELASFEGKVTQSGISLEWETASEQNNSHFEVERSADGKTFAALGSVPGNGNSSVSLAYSYLDKYPLEGMNYYRLKQVDVDGRYEYSKVVAVTAAEKSGKLQAQLLPNPCLQGDCQLRIATAAPGQPVRVQLQDLTGRVVFEQNLRDDGEQLQLSPQQLQNLRGVFILSAEAGQEVVRQRVVLE</sequence>
<dbReference type="STRING" id="1797110.A3841_15415"/>
<evidence type="ECO:0000313" key="3">
    <source>
        <dbReference type="Proteomes" id="UP000186551"/>
    </source>
</evidence>
<feature type="signal peptide" evidence="1">
    <location>
        <begin position="1"/>
        <end position="27"/>
    </location>
</feature>
<accession>A0A1Q5PG35</accession>
<evidence type="ECO:0008006" key="4">
    <source>
        <dbReference type="Google" id="ProtNLM"/>
    </source>
</evidence>
<dbReference type="OrthoDB" id="876123at2"/>
<keyword evidence="3" id="KW-1185">Reference proteome</keyword>
<dbReference type="EMBL" id="LVWA01000004">
    <property type="protein sequence ID" value="OKL41205.1"/>
    <property type="molecule type" value="Genomic_DNA"/>
</dbReference>
<gene>
    <name evidence="2" type="ORF">A3841_15415</name>
</gene>
<keyword evidence="1" id="KW-0732">Signal</keyword>
<dbReference type="AlphaFoldDB" id="A0A1Q5PG35"/>
<proteinExistence type="predicted"/>